<evidence type="ECO:0000256" key="5">
    <source>
        <dbReference type="SAM" id="Coils"/>
    </source>
</evidence>
<feature type="compositionally biased region" description="Polar residues" evidence="6">
    <location>
        <begin position="51"/>
        <end position="65"/>
    </location>
</feature>
<keyword evidence="3 7" id="KW-1133">Transmembrane helix</keyword>
<feature type="coiled-coil region" evidence="5">
    <location>
        <begin position="491"/>
        <end position="518"/>
    </location>
</feature>
<dbReference type="EMBL" id="CM000639">
    <property type="protein sequence ID" value="EED94744.1"/>
    <property type="molecule type" value="Genomic_DNA"/>
</dbReference>
<dbReference type="HOGENOM" id="CLU_522268_0_0_1"/>
<dbReference type="OMA" id="NECALRI"/>
<feature type="transmembrane region" description="Helical" evidence="7">
    <location>
        <begin position="462"/>
        <end position="485"/>
    </location>
</feature>
<dbReference type="GeneID" id="7444637"/>
<comment type="subcellular location">
    <subcellularLocation>
        <location evidence="1">Membrane</location>
        <topology evidence="1">Single-pass membrane protein</topology>
    </subcellularLocation>
</comment>
<dbReference type="RefSeq" id="XP_002287301.1">
    <property type="nucleotide sequence ID" value="XM_002287265.1"/>
</dbReference>
<evidence type="ECO:0000256" key="3">
    <source>
        <dbReference type="ARBA" id="ARBA00022989"/>
    </source>
</evidence>
<dbReference type="Pfam" id="PF02893">
    <property type="entry name" value="GRAM"/>
    <property type="match status" value="1"/>
</dbReference>
<evidence type="ECO:0000256" key="4">
    <source>
        <dbReference type="ARBA" id="ARBA00023136"/>
    </source>
</evidence>
<feature type="region of interest" description="Disordered" evidence="6">
    <location>
        <begin position="36"/>
        <end position="65"/>
    </location>
</feature>
<dbReference type="AlphaFoldDB" id="B8BUE2"/>
<dbReference type="eggNOG" id="ENOG502RUM1">
    <property type="taxonomic scope" value="Eukaryota"/>
</dbReference>
<dbReference type="InterPro" id="IPR031968">
    <property type="entry name" value="VASt"/>
</dbReference>
<gene>
    <name evidence="9" type="ORF">THAPSDRAFT_2451</name>
</gene>
<keyword evidence="10" id="KW-1185">Reference proteome</keyword>
<feature type="domain" description="VASt" evidence="8">
    <location>
        <begin position="262"/>
        <end position="431"/>
    </location>
</feature>
<evidence type="ECO:0000313" key="9">
    <source>
        <dbReference type="EMBL" id="EED94744.1"/>
    </source>
</evidence>
<sequence>MSASSTSRAANATQGTVDIAMHSNASDNEVLLLTKSPNTSFNDPAHPPLNSDPTRSGSNSSMEPQQQAYATEIIKTLFGRDSDGCSGDVVGTYSCTYSFQRLAGRLYVSTDGLFFYSNLFGFEKKICIHYHSAIEISKLRTTSLLVRTEAGDEHVFRSIPDRDTLLDIIRNHHTNRDDGEMRDAEIESPADEALDANQTITRQLFEYASGDTDVMNSSIRSESGTEIDTTDSRMERVDVDSDDEDDVKSLAWGKVKQQSKDWESAVANLKLPFPTVSSFFDTCLSNEARNPLSIFHGNVMGDKNISISGWERDEKAAAAHSDESSSRTIRFEHKSRVNTAQVTRNQTYRCYGKNACLKNVTNIKGVPSADAFFAEDMWLIEPVEDGVVLNVRFRLTFSKSTMLKSIIESRARAETLEWYRQYTSFMVAANQRKISTQTDTINPIDIAEVPDKERPSSKLSLFHLPAVSANVLVAVVGLMLAVYVYQLRLRLVDLETVITELQTRLIALEQANVDLTDVMRLE</sequence>
<dbReference type="PANTHER" id="PTHR47666:SF1">
    <property type="entry name" value="PROTEIN VASCULAR ASSOCIATED DEATH 1, CHLOROPLASTIC"/>
    <property type="match status" value="1"/>
</dbReference>
<keyword evidence="4 7" id="KW-0472">Membrane</keyword>
<dbReference type="InterPro" id="IPR011993">
    <property type="entry name" value="PH-like_dom_sf"/>
</dbReference>
<reference evidence="9 10" key="1">
    <citation type="journal article" date="2004" name="Science">
        <title>The genome of the diatom Thalassiosira pseudonana: ecology, evolution, and metabolism.</title>
        <authorList>
            <person name="Armbrust E.V."/>
            <person name="Berges J.A."/>
            <person name="Bowler C."/>
            <person name="Green B.R."/>
            <person name="Martinez D."/>
            <person name="Putnam N.H."/>
            <person name="Zhou S."/>
            <person name="Allen A.E."/>
            <person name="Apt K.E."/>
            <person name="Bechner M."/>
            <person name="Brzezinski M.A."/>
            <person name="Chaal B.K."/>
            <person name="Chiovitti A."/>
            <person name="Davis A.K."/>
            <person name="Demarest M.S."/>
            <person name="Detter J.C."/>
            <person name="Glavina T."/>
            <person name="Goodstein D."/>
            <person name="Hadi M.Z."/>
            <person name="Hellsten U."/>
            <person name="Hildebrand M."/>
            <person name="Jenkins B.D."/>
            <person name="Jurka J."/>
            <person name="Kapitonov V.V."/>
            <person name="Kroger N."/>
            <person name="Lau W.W."/>
            <person name="Lane T.W."/>
            <person name="Larimer F.W."/>
            <person name="Lippmeier J.C."/>
            <person name="Lucas S."/>
            <person name="Medina M."/>
            <person name="Montsant A."/>
            <person name="Obornik M."/>
            <person name="Parker M.S."/>
            <person name="Palenik B."/>
            <person name="Pazour G.J."/>
            <person name="Richardson P.M."/>
            <person name="Rynearson T.A."/>
            <person name="Saito M.A."/>
            <person name="Schwartz D.C."/>
            <person name="Thamatrakoln K."/>
            <person name="Valentin K."/>
            <person name="Vardi A."/>
            <person name="Wilkerson F.P."/>
            <person name="Rokhsar D.S."/>
        </authorList>
    </citation>
    <scope>NUCLEOTIDE SEQUENCE [LARGE SCALE GENOMIC DNA]</scope>
    <source>
        <strain evidence="9 10">CCMP1335</strain>
    </source>
</reference>
<dbReference type="Pfam" id="PF16016">
    <property type="entry name" value="VASt"/>
    <property type="match status" value="1"/>
</dbReference>
<name>B8BUE2_THAPS</name>
<dbReference type="KEGG" id="tps:THAPSDRAFT_2451"/>
<dbReference type="PaxDb" id="35128-Thaps2451"/>
<dbReference type="GO" id="GO:0016020">
    <property type="term" value="C:membrane"/>
    <property type="evidence" value="ECO:0007669"/>
    <property type="project" value="UniProtKB-SubCell"/>
</dbReference>
<evidence type="ECO:0000256" key="2">
    <source>
        <dbReference type="ARBA" id="ARBA00022692"/>
    </source>
</evidence>
<protein>
    <recommendedName>
        <fullName evidence="8">VASt domain-containing protein</fullName>
    </recommendedName>
</protein>
<dbReference type="InterPro" id="IPR004182">
    <property type="entry name" value="GRAM"/>
</dbReference>
<dbReference type="STRING" id="35128.B8BUE2"/>
<reference evidence="9 10" key="2">
    <citation type="journal article" date="2008" name="Nature">
        <title>The Phaeodactylum genome reveals the evolutionary history of diatom genomes.</title>
        <authorList>
            <person name="Bowler C."/>
            <person name="Allen A.E."/>
            <person name="Badger J.H."/>
            <person name="Grimwood J."/>
            <person name="Jabbari K."/>
            <person name="Kuo A."/>
            <person name="Maheswari U."/>
            <person name="Martens C."/>
            <person name="Maumus F."/>
            <person name="Otillar R.P."/>
            <person name="Rayko E."/>
            <person name="Salamov A."/>
            <person name="Vandepoele K."/>
            <person name="Beszteri B."/>
            <person name="Gruber A."/>
            <person name="Heijde M."/>
            <person name="Katinka M."/>
            <person name="Mock T."/>
            <person name="Valentin K."/>
            <person name="Verret F."/>
            <person name="Berges J.A."/>
            <person name="Brownlee C."/>
            <person name="Cadoret J.P."/>
            <person name="Chiovitti A."/>
            <person name="Choi C.J."/>
            <person name="Coesel S."/>
            <person name="De Martino A."/>
            <person name="Detter J.C."/>
            <person name="Durkin C."/>
            <person name="Falciatore A."/>
            <person name="Fournet J."/>
            <person name="Haruta M."/>
            <person name="Huysman M.J."/>
            <person name="Jenkins B.D."/>
            <person name="Jiroutova K."/>
            <person name="Jorgensen R.E."/>
            <person name="Joubert Y."/>
            <person name="Kaplan A."/>
            <person name="Kroger N."/>
            <person name="Kroth P.G."/>
            <person name="La Roche J."/>
            <person name="Lindquist E."/>
            <person name="Lommer M."/>
            <person name="Martin-Jezequel V."/>
            <person name="Lopez P.J."/>
            <person name="Lucas S."/>
            <person name="Mangogna M."/>
            <person name="McGinnis K."/>
            <person name="Medlin L.K."/>
            <person name="Montsant A."/>
            <person name="Oudot-Le Secq M.P."/>
            <person name="Napoli C."/>
            <person name="Obornik M."/>
            <person name="Parker M.S."/>
            <person name="Petit J.L."/>
            <person name="Porcel B.M."/>
            <person name="Poulsen N."/>
            <person name="Robison M."/>
            <person name="Rychlewski L."/>
            <person name="Rynearson T.A."/>
            <person name="Schmutz J."/>
            <person name="Shapiro H."/>
            <person name="Siaut M."/>
            <person name="Stanley M."/>
            <person name="Sussman M.R."/>
            <person name="Taylor A.R."/>
            <person name="Vardi A."/>
            <person name="von Dassow P."/>
            <person name="Vyverman W."/>
            <person name="Willis A."/>
            <person name="Wyrwicz L.S."/>
            <person name="Rokhsar D.S."/>
            <person name="Weissenbach J."/>
            <person name="Armbrust E.V."/>
            <person name="Green B.R."/>
            <person name="Van de Peer Y."/>
            <person name="Grigoriev I.V."/>
        </authorList>
    </citation>
    <scope>NUCLEOTIDE SEQUENCE [LARGE SCALE GENOMIC DNA]</scope>
    <source>
        <strain evidence="9 10">CCMP1335</strain>
    </source>
</reference>
<dbReference type="PROSITE" id="PS51778">
    <property type="entry name" value="VAST"/>
    <property type="match status" value="1"/>
</dbReference>
<evidence type="ECO:0000313" key="10">
    <source>
        <dbReference type="Proteomes" id="UP000001449"/>
    </source>
</evidence>
<evidence type="ECO:0000256" key="1">
    <source>
        <dbReference type="ARBA" id="ARBA00004167"/>
    </source>
</evidence>
<evidence type="ECO:0000259" key="8">
    <source>
        <dbReference type="PROSITE" id="PS51778"/>
    </source>
</evidence>
<dbReference type="PANTHER" id="PTHR47666">
    <property type="entry name" value="PROTEIN VASCULAR ASSOCIATED DEATH 1, CHLOROPLASTIC"/>
    <property type="match status" value="1"/>
</dbReference>
<evidence type="ECO:0000256" key="6">
    <source>
        <dbReference type="SAM" id="MobiDB-lite"/>
    </source>
</evidence>
<evidence type="ECO:0000256" key="7">
    <source>
        <dbReference type="SAM" id="Phobius"/>
    </source>
</evidence>
<dbReference type="Gene3D" id="2.30.29.30">
    <property type="entry name" value="Pleckstrin-homology domain (PH domain)/Phosphotyrosine-binding domain (PTB)"/>
    <property type="match status" value="1"/>
</dbReference>
<accession>B8BUE2</accession>
<dbReference type="Proteomes" id="UP000001449">
    <property type="component" value="Chromosome 2"/>
</dbReference>
<keyword evidence="5" id="KW-0175">Coiled coil</keyword>
<dbReference type="InParanoid" id="B8BUE2"/>
<proteinExistence type="predicted"/>
<keyword evidence="2 7" id="KW-0812">Transmembrane</keyword>
<organism evidence="9 10">
    <name type="scientific">Thalassiosira pseudonana</name>
    <name type="common">Marine diatom</name>
    <name type="synonym">Cyclotella nana</name>
    <dbReference type="NCBI Taxonomy" id="35128"/>
    <lineage>
        <taxon>Eukaryota</taxon>
        <taxon>Sar</taxon>
        <taxon>Stramenopiles</taxon>
        <taxon>Ochrophyta</taxon>
        <taxon>Bacillariophyta</taxon>
        <taxon>Coscinodiscophyceae</taxon>
        <taxon>Thalassiosirophycidae</taxon>
        <taxon>Thalassiosirales</taxon>
        <taxon>Thalassiosiraceae</taxon>
        <taxon>Thalassiosira</taxon>
    </lineage>
</organism>